<reference evidence="1" key="1">
    <citation type="submission" date="2021-09" db="EMBL/GenBank/DDBJ databases">
        <authorList>
            <consortium name="AG Swart"/>
            <person name="Singh M."/>
            <person name="Singh A."/>
            <person name="Seah K."/>
            <person name="Emmerich C."/>
        </authorList>
    </citation>
    <scope>NUCLEOTIDE SEQUENCE</scope>
    <source>
        <strain evidence="1">ATCC30299</strain>
    </source>
</reference>
<organism evidence="1 2">
    <name type="scientific">Blepharisma stoltei</name>
    <dbReference type="NCBI Taxonomy" id="1481888"/>
    <lineage>
        <taxon>Eukaryota</taxon>
        <taxon>Sar</taxon>
        <taxon>Alveolata</taxon>
        <taxon>Ciliophora</taxon>
        <taxon>Postciliodesmatophora</taxon>
        <taxon>Heterotrichea</taxon>
        <taxon>Heterotrichida</taxon>
        <taxon>Blepharismidae</taxon>
        <taxon>Blepharisma</taxon>
    </lineage>
</organism>
<dbReference type="AlphaFoldDB" id="A0AAU9K7Y3"/>
<keyword evidence="2" id="KW-1185">Reference proteome</keyword>
<name>A0AAU9K7Y3_9CILI</name>
<evidence type="ECO:0000313" key="1">
    <source>
        <dbReference type="EMBL" id="CAG9334312.1"/>
    </source>
</evidence>
<dbReference type="EMBL" id="CAJZBQ010000058">
    <property type="protein sequence ID" value="CAG9334312.1"/>
    <property type="molecule type" value="Genomic_DNA"/>
</dbReference>
<accession>A0AAU9K7Y3</accession>
<protein>
    <submittedName>
        <fullName evidence="1">Uncharacterized protein</fullName>
    </submittedName>
</protein>
<dbReference type="Proteomes" id="UP001162131">
    <property type="component" value="Unassembled WGS sequence"/>
</dbReference>
<sequence length="89" mass="10785">MSYWSCSSSFYLLEEKFWIKSCALTYQSFYGILTVLECIGESWSLYLYHFMHFLQALKSFFAYFQKNYSFYGRTGRAIYYYHKIIYLGA</sequence>
<proteinExistence type="predicted"/>
<gene>
    <name evidence="1" type="ORF">BSTOLATCC_MIC60931</name>
</gene>
<comment type="caution">
    <text evidence="1">The sequence shown here is derived from an EMBL/GenBank/DDBJ whole genome shotgun (WGS) entry which is preliminary data.</text>
</comment>
<evidence type="ECO:0000313" key="2">
    <source>
        <dbReference type="Proteomes" id="UP001162131"/>
    </source>
</evidence>